<proteinExistence type="predicted"/>
<dbReference type="EMBL" id="JAAMFJ010000007">
    <property type="protein sequence ID" value="MBS9336852.1"/>
    <property type="molecule type" value="Genomic_DNA"/>
</dbReference>
<evidence type="ECO:0000256" key="1">
    <source>
        <dbReference type="SAM" id="MobiDB-lite"/>
    </source>
</evidence>
<dbReference type="InterPro" id="IPR029064">
    <property type="entry name" value="Ribosomal_eL30-like_sf"/>
</dbReference>
<organism evidence="2 3">
    <name type="scientific">Fructobacillus papyrifericola</name>
    <dbReference type="NCBI Taxonomy" id="2713172"/>
    <lineage>
        <taxon>Bacteria</taxon>
        <taxon>Bacillati</taxon>
        <taxon>Bacillota</taxon>
        <taxon>Bacilli</taxon>
        <taxon>Lactobacillales</taxon>
        <taxon>Lactobacillaceae</taxon>
        <taxon>Fructobacillus</taxon>
    </lineage>
</organism>
<protein>
    <submittedName>
        <fullName evidence="2">YueI family protein</fullName>
    </submittedName>
</protein>
<evidence type="ECO:0000313" key="2">
    <source>
        <dbReference type="EMBL" id="MBS9336852.1"/>
    </source>
</evidence>
<dbReference type="SUPFAM" id="SSF160515">
    <property type="entry name" value="YueI-like"/>
    <property type="match status" value="1"/>
</dbReference>
<dbReference type="Proteomes" id="UP000735205">
    <property type="component" value="Unassembled WGS sequence"/>
</dbReference>
<name>A0ABS5QY88_9LACO</name>
<dbReference type="Pfam" id="PF07997">
    <property type="entry name" value="DUF1694"/>
    <property type="match status" value="1"/>
</dbReference>
<accession>A0ABS5QY88</accession>
<reference evidence="2 3" key="1">
    <citation type="submission" date="2020-02" db="EMBL/GenBank/DDBJ databases">
        <title>Fructobacillus sp. isolated from paper mulberry of Taiwan.</title>
        <authorList>
            <person name="Lin S.-T."/>
        </authorList>
    </citation>
    <scope>NUCLEOTIDE SEQUENCE [LARGE SCALE GENOMIC DNA]</scope>
    <source>
        <strain evidence="2 3">M1-21</strain>
    </source>
</reference>
<dbReference type="RefSeq" id="WP_213793401.1">
    <property type="nucleotide sequence ID" value="NZ_JAAMFJ010000007.1"/>
</dbReference>
<gene>
    <name evidence="2" type="ORF">G6R28_06400</name>
</gene>
<dbReference type="InterPro" id="IPR012543">
    <property type="entry name" value="DUF1694"/>
</dbReference>
<feature type="region of interest" description="Disordered" evidence="1">
    <location>
        <begin position="1"/>
        <end position="22"/>
    </location>
</feature>
<comment type="caution">
    <text evidence="2">The sequence shown here is derived from an EMBL/GenBank/DDBJ whole genome shotgun (WGS) entry which is preliminary data.</text>
</comment>
<sequence>MDVNERLEQNQNGSGPNLKPDEKRLYLGTFRERVILAIKASEVGSEESKTVLADKLKAYPDATLLIDQNQAGDDYIDYLKLAIQSGNAYTLLSNNEISKQTTDPYAFVLAAKTAVNIDNINL</sequence>
<evidence type="ECO:0000313" key="3">
    <source>
        <dbReference type="Proteomes" id="UP000735205"/>
    </source>
</evidence>
<keyword evidence="3" id="KW-1185">Reference proteome</keyword>
<dbReference type="Gene3D" id="3.30.1330.30">
    <property type="match status" value="1"/>
</dbReference>